<name>A0A7S3RNX3_EMIHU</name>
<protein>
    <submittedName>
        <fullName evidence="3">Uncharacterized protein</fullName>
    </submittedName>
</protein>
<evidence type="ECO:0000313" key="3">
    <source>
        <dbReference type="EMBL" id="CAE0529130.1"/>
    </source>
</evidence>
<dbReference type="EMBL" id="HBIR01006954">
    <property type="protein sequence ID" value="CAE0529130.1"/>
    <property type="molecule type" value="Transcribed_RNA"/>
</dbReference>
<keyword evidence="2" id="KW-0812">Transmembrane</keyword>
<feature type="region of interest" description="Disordered" evidence="1">
    <location>
        <begin position="54"/>
        <end position="93"/>
    </location>
</feature>
<proteinExistence type="predicted"/>
<evidence type="ECO:0000256" key="1">
    <source>
        <dbReference type="SAM" id="MobiDB-lite"/>
    </source>
</evidence>
<keyword evidence="2" id="KW-1133">Transmembrane helix</keyword>
<gene>
    <name evidence="3" type="ORF">EHUX00137_LOCUS4754</name>
</gene>
<keyword evidence="2" id="KW-0472">Membrane</keyword>
<reference evidence="3" key="1">
    <citation type="submission" date="2021-01" db="EMBL/GenBank/DDBJ databases">
        <authorList>
            <person name="Corre E."/>
            <person name="Pelletier E."/>
            <person name="Niang G."/>
            <person name="Scheremetjew M."/>
            <person name="Finn R."/>
            <person name="Kale V."/>
            <person name="Holt S."/>
            <person name="Cochrane G."/>
            <person name="Meng A."/>
            <person name="Brown T."/>
            <person name="Cohen L."/>
        </authorList>
    </citation>
    <scope>NUCLEOTIDE SEQUENCE</scope>
    <source>
        <strain evidence="3">379</strain>
    </source>
</reference>
<evidence type="ECO:0000256" key="2">
    <source>
        <dbReference type="SAM" id="Phobius"/>
    </source>
</evidence>
<organism evidence="3">
    <name type="scientific">Emiliania huxleyi</name>
    <name type="common">Coccolithophore</name>
    <name type="synonym">Pontosphaera huxleyi</name>
    <dbReference type="NCBI Taxonomy" id="2903"/>
    <lineage>
        <taxon>Eukaryota</taxon>
        <taxon>Haptista</taxon>
        <taxon>Haptophyta</taxon>
        <taxon>Prymnesiophyceae</taxon>
        <taxon>Isochrysidales</taxon>
        <taxon>Noelaerhabdaceae</taxon>
        <taxon>Emiliania</taxon>
    </lineage>
</organism>
<sequence length="162" mass="18008">MPSPAAAPHRRELYFASDPPMRWISPLAAAALCLLIACCFWCWERSLLREAAAAGERGKPAPQCGRSRRTAATAPVARTPPLPPPDDITEADEPWYSRQSWYRHEAEQAKEEDEAEGEGLPFALRTRGGRVRHGRACVREAPFRKFVPPPDAEAACIDMTEL</sequence>
<dbReference type="AlphaFoldDB" id="A0A7S3RNX3"/>
<feature type="transmembrane region" description="Helical" evidence="2">
    <location>
        <begin position="23"/>
        <end position="43"/>
    </location>
</feature>
<accession>A0A7S3RNX3</accession>